<evidence type="ECO:0000313" key="2">
    <source>
        <dbReference type="Proteomes" id="UP000000311"/>
    </source>
</evidence>
<organism evidence="2">
    <name type="scientific">Camponotus floridanus</name>
    <name type="common">Florida carpenter ant</name>
    <dbReference type="NCBI Taxonomy" id="104421"/>
    <lineage>
        <taxon>Eukaryota</taxon>
        <taxon>Metazoa</taxon>
        <taxon>Ecdysozoa</taxon>
        <taxon>Arthropoda</taxon>
        <taxon>Hexapoda</taxon>
        <taxon>Insecta</taxon>
        <taxon>Pterygota</taxon>
        <taxon>Neoptera</taxon>
        <taxon>Endopterygota</taxon>
        <taxon>Hymenoptera</taxon>
        <taxon>Apocrita</taxon>
        <taxon>Aculeata</taxon>
        <taxon>Formicoidea</taxon>
        <taxon>Formicidae</taxon>
        <taxon>Formicinae</taxon>
        <taxon>Camponotus</taxon>
    </lineage>
</organism>
<reference evidence="1 2" key="1">
    <citation type="journal article" date="2010" name="Science">
        <title>Genomic comparison of the ants Camponotus floridanus and Harpegnathos saltator.</title>
        <authorList>
            <person name="Bonasio R."/>
            <person name="Zhang G."/>
            <person name="Ye C."/>
            <person name="Mutti N.S."/>
            <person name="Fang X."/>
            <person name="Qin N."/>
            <person name="Donahue G."/>
            <person name="Yang P."/>
            <person name="Li Q."/>
            <person name="Li C."/>
            <person name="Zhang P."/>
            <person name="Huang Z."/>
            <person name="Berger S.L."/>
            <person name="Reinberg D."/>
            <person name="Wang J."/>
            <person name="Liebig J."/>
        </authorList>
    </citation>
    <scope>NUCLEOTIDE SEQUENCE [LARGE SCALE GENOMIC DNA]</scope>
    <source>
        <strain evidence="2">C129</strain>
    </source>
</reference>
<dbReference type="AlphaFoldDB" id="E2AVN4"/>
<dbReference type="Proteomes" id="UP000000311">
    <property type="component" value="Unassembled WGS sequence"/>
</dbReference>
<evidence type="ECO:0000313" key="1">
    <source>
        <dbReference type="EMBL" id="EFN62508.1"/>
    </source>
</evidence>
<dbReference type="InParanoid" id="E2AVN4"/>
<proteinExistence type="predicted"/>
<gene>
    <name evidence="1" type="ORF">EAG_13810</name>
</gene>
<accession>E2AVN4</accession>
<dbReference type="EMBL" id="GL443146">
    <property type="protein sequence ID" value="EFN62508.1"/>
    <property type="molecule type" value="Genomic_DNA"/>
</dbReference>
<keyword evidence="2" id="KW-1185">Reference proteome</keyword>
<name>E2AVN4_CAMFO</name>
<protein>
    <submittedName>
        <fullName evidence="1">Uncharacterized protein</fullName>
    </submittedName>
</protein>
<sequence>MVIIFEHKPSTIQHNQWTLWDIKKKHFAHARVEENWFSEVRNAVTMCRDHYVRIWAIYDISSRYSSGCKISVSQLLANLKKKTKMNEWRSFDFFNIFTQVTLSPRTFSLFFSAFSFLSTAIPADQPWFCSENLEPLSEIKLINGDMLERGCSHAYNPRTCVSYCRVSEGIEIEEIRRGIMIVPLEIQLPSVSRASAAEKKQRLPENEERAGVEFSRSLLEIKLINNALKKNLVALIRISVDSTTGETLARAKPSVNNPKLTADLLVNVNSSIVTEPQMHTRSSRNTSFMNDSIARESQALIAFSINPLALHEMKLINSDARRGCSSNAHNQRASVLFLALLLFWKTLEIQPENTNQIRFDRELAPSDRLIGDQTLILIAVSFRYSCTVLHFER</sequence>